<name>A0A6J8BX97_MYTCO</name>
<dbReference type="InterPro" id="IPR000608">
    <property type="entry name" value="UBC"/>
</dbReference>
<evidence type="ECO:0000259" key="1">
    <source>
        <dbReference type="PROSITE" id="PS50127"/>
    </source>
</evidence>
<dbReference type="Proteomes" id="UP000507470">
    <property type="component" value="Unassembled WGS sequence"/>
</dbReference>
<dbReference type="SUPFAM" id="SSF54495">
    <property type="entry name" value="UBC-like"/>
    <property type="match status" value="1"/>
</dbReference>
<dbReference type="OrthoDB" id="9978460at2759"/>
<dbReference type="PROSITE" id="PS50127">
    <property type="entry name" value="UBC_2"/>
    <property type="match status" value="1"/>
</dbReference>
<sequence length="194" mass="22302">MNRRLTKDFYHLMNNIEKLSDGQARICDWDSGDISKFVIGVSPSDGPYKGGKFKFKFDVVELFYPILKPDIKCITPIYHPNIDTLEPDDNDLISNVCVSMLDDWKPVNGLDDCIQALLYLFYQPNTTDSLRLADGDITDNQFLENVQNSMIGGTVEGCYFHPNYGWVENSRLNENLNPHECQSEPPKRKLFKRL</sequence>
<reference evidence="2 3" key="1">
    <citation type="submission" date="2020-06" db="EMBL/GenBank/DDBJ databases">
        <authorList>
            <person name="Li R."/>
            <person name="Bekaert M."/>
        </authorList>
    </citation>
    <scope>NUCLEOTIDE SEQUENCE [LARGE SCALE GENOMIC DNA]</scope>
    <source>
        <strain evidence="3">wild</strain>
    </source>
</reference>
<dbReference type="InterPro" id="IPR016135">
    <property type="entry name" value="UBQ-conjugating_enzyme/RWD"/>
</dbReference>
<dbReference type="CDD" id="cd23794">
    <property type="entry name" value="UBCc_UBE2F_UBE2M"/>
    <property type="match status" value="1"/>
</dbReference>
<organism evidence="2 3">
    <name type="scientific">Mytilus coruscus</name>
    <name type="common">Sea mussel</name>
    <dbReference type="NCBI Taxonomy" id="42192"/>
    <lineage>
        <taxon>Eukaryota</taxon>
        <taxon>Metazoa</taxon>
        <taxon>Spiralia</taxon>
        <taxon>Lophotrochozoa</taxon>
        <taxon>Mollusca</taxon>
        <taxon>Bivalvia</taxon>
        <taxon>Autobranchia</taxon>
        <taxon>Pteriomorphia</taxon>
        <taxon>Mytilida</taxon>
        <taxon>Mytiloidea</taxon>
        <taxon>Mytilidae</taxon>
        <taxon>Mytilinae</taxon>
        <taxon>Mytilus</taxon>
    </lineage>
</organism>
<protein>
    <submittedName>
        <fullName evidence="2">UBE2M</fullName>
    </submittedName>
</protein>
<dbReference type="PANTHER" id="PTHR24068">
    <property type="entry name" value="UBIQUITIN-CONJUGATING ENZYME E2"/>
    <property type="match status" value="1"/>
</dbReference>
<feature type="domain" description="UBC core" evidence="1">
    <location>
        <begin position="1"/>
        <end position="160"/>
    </location>
</feature>
<evidence type="ECO:0000313" key="2">
    <source>
        <dbReference type="EMBL" id="CAC5387470.1"/>
    </source>
</evidence>
<dbReference type="Pfam" id="PF00179">
    <property type="entry name" value="UQ_con"/>
    <property type="match status" value="1"/>
</dbReference>
<proteinExistence type="predicted"/>
<accession>A0A6J8BX97</accession>
<dbReference type="SMART" id="SM00212">
    <property type="entry name" value="UBCc"/>
    <property type="match status" value="1"/>
</dbReference>
<dbReference type="EMBL" id="CACVKT020004002">
    <property type="protein sequence ID" value="CAC5387470.1"/>
    <property type="molecule type" value="Genomic_DNA"/>
</dbReference>
<evidence type="ECO:0000313" key="3">
    <source>
        <dbReference type="Proteomes" id="UP000507470"/>
    </source>
</evidence>
<keyword evidence="3" id="KW-1185">Reference proteome</keyword>
<dbReference type="Gene3D" id="3.10.110.10">
    <property type="entry name" value="Ubiquitin Conjugating Enzyme"/>
    <property type="match status" value="1"/>
</dbReference>
<gene>
    <name evidence="2" type="ORF">MCOR_22793</name>
</gene>
<dbReference type="AlphaFoldDB" id="A0A6J8BX97"/>